<dbReference type="EMBL" id="NUUR01000119">
    <property type="protein sequence ID" value="PHG75033.1"/>
    <property type="molecule type" value="Genomic_DNA"/>
</dbReference>
<dbReference type="PANTHER" id="PTHR14218:SF15">
    <property type="entry name" value="TRIPEPTIDYL-PEPTIDASE 1"/>
    <property type="match status" value="1"/>
</dbReference>
<dbReference type="GO" id="GO:0008240">
    <property type="term" value="F:tripeptidyl-peptidase activity"/>
    <property type="evidence" value="ECO:0007669"/>
    <property type="project" value="TreeGrafter"/>
</dbReference>
<dbReference type="SUPFAM" id="SSF52743">
    <property type="entry name" value="Subtilisin-like"/>
    <property type="match status" value="1"/>
</dbReference>
<comment type="caution">
    <text evidence="2">The sequence shown here is derived from an EMBL/GenBank/DDBJ whole genome shotgun (WGS) entry which is preliminary data.</text>
</comment>
<evidence type="ECO:0000313" key="3">
    <source>
        <dbReference type="Proteomes" id="UP000225135"/>
    </source>
</evidence>
<dbReference type="GO" id="GO:0006508">
    <property type="term" value="P:proteolysis"/>
    <property type="evidence" value="ECO:0007669"/>
    <property type="project" value="InterPro"/>
</dbReference>
<dbReference type="RefSeq" id="WP_016082921.1">
    <property type="nucleotide sequence ID" value="NZ_NUQH01000070.1"/>
</dbReference>
<dbReference type="GO" id="GO:0004252">
    <property type="term" value="F:serine-type endopeptidase activity"/>
    <property type="evidence" value="ECO:0007669"/>
    <property type="project" value="InterPro"/>
</dbReference>
<dbReference type="InterPro" id="IPR050819">
    <property type="entry name" value="Tripeptidyl-peptidase_I"/>
</dbReference>
<proteinExistence type="predicted"/>
<evidence type="ECO:0008006" key="4">
    <source>
        <dbReference type="Google" id="ProtNLM"/>
    </source>
</evidence>
<dbReference type="InterPro" id="IPR036852">
    <property type="entry name" value="Peptidase_S8/S53_dom_sf"/>
</dbReference>
<feature type="region of interest" description="Disordered" evidence="1">
    <location>
        <begin position="16"/>
        <end position="41"/>
    </location>
</feature>
<dbReference type="Proteomes" id="UP000225135">
    <property type="component" value="Unassembled WGS sequence"/>
</dbReference>
<sequence>MSTTFPLLSWQINAHVPDSANPGDPGGRGTPDVAGNADPETGYQIEVNGQQTVTGGTSAVAPLWAGLIANINQKLGHSVGFINPVLYKLSAQDGIFSILQLGTTI</sequence>
<evidence type="ECO:0000313" key="2">
    <source>
        <dbReference type="EMBL" id="PHG75033.1"/>
    </source>
</evidence>
<dbReference type="PANTHER" id="PTHR14218">
    <property type="entry name" value="PROTEASE S8 TRIPEPTIDYL PEPTIDASE I CLN2"/>
    <property type="match status" value="1"/>
</dbReference>
<reference evidence="2 3" key="1">
    <citation type="submission" date="2017-09" db="EMBL/GenBank/DDBJ databases">
        <title>Large-scale bioinformatics analysis of Bacillus genomes uncovers conserved roles of natural products in bacterial physiology.</title>
        <authorList>
            <consortium name="Agbiome Team Llc"/>
            <person name="Bleich R.M."/>
            <person name="Grubbs K.J."/>
            <person name="Santa Maria K.C."/>
            <person name="Allen S.E."/>
            <person name="Farag S."/>
            <person name="Shank E.A."/>
            <person name="Bowers A."/>
        </authorList>
    </citation>
    <scope>NUCLEOTIDE SEQUENCE [LARGE SCALE GENOMIC DNA]</scope>
    <source>
        <strain evidence="2 3">AFS029792</strain>
    </source>
</reference>
<name>A0A9X7HJX9_BACCE</name>
<organism evidence="2 3">
    <name type="scientific">Bacillus cereus</name>
    <dbReference type="NCBI Taxonomy" id="1396"/>
    <lineage>
        <taxon>Bacteria</taxon>
        <taxon>Bacillati</taxon>
        <taxon>Bacillota</taxon>
        <taxon>Bacilli</taxon>
        <taxon>Bacillales</taxon>
        <taxon>Bacillaceae</taxon>
        <taxon>Bacillus</taxon>
        <taxon>Bacillus cereus group</taxon>
    </lineage>
</organism>
<dbReference type="AlphaFoldDB" id="A0A9X7HJX9"/>
<evidence type="ECO:0000256" key="1">
    <source>
        <dbReference type="SAM" id="MobiDB-lite"/>
    </source>
</evidence>
<gene>
    <name evidence="2" type="ORF">COI69_28780</name>
</gene>
<dbReference type="Gene3D" id="3.40.50.200">
    <property type="entry name" value="Peptidase S8/S53 domain"/>
    <property type="match status" value="1"/>
</dbReference>
<accession>A0A9X7HJX9</accession>
<protein>
    <recommendedName>
        <fullName evidence="4">Peptidase S53</fullName>
    </recommendedName>
</protein>